<name>A0ABW4PP67_9ACTN</name>
<dbReference type="EMBL" id="JBHUFU010000013">
    <property type="protein sequence ID" value="MFD1832058.1"/>
    <property type="molecule type" value="Genomic_DNA"/>
</dbReference>
<proteinExistence type="predicted"/>
<keyword evidence="2" id="KW-1185">Reference proteome</keyword>
<comment type="caution">
    <text evidence="1">The sequence shown here is derived from an EMBL/GenBank/DDBJ whole genome shotgun (WGS) entry which is preliminary data.</text>
</comment>
<sequence>MGLLTARGTAAAHAAAAALPGGAFDAFSTFDLTGGRIGSGARGSGQGGLAGRRR</sequence>
<evidence type="ECO:0000313" key="1">
    <source>
        <dbReference type="EMBL" id="MFD1832058.1"/>
    </source>
</evidence>
<gene>
    <name evidence="1" type="ORF">ACFSJS_20750</name>
</gene>
<reference evidence="2" key="1">
    <citation type="journal article" date="2019" name="Int. J. Syst. Evol. Microbiol.">
        <title>The Global Catalogue of Microorganisms (GCM) 10K type strain sequencing project: providing services to taxonomists for standard genome sequencing and annotation.</title>
        <authorList>
            <consortium name="The Broad Institute Genomics Platform"/>
            <consortium name="The Broad Institute Genome Sequencing Center for Infectious Disease"/>
            <person name="Wu L."/>
            <person name="Ma J."/>
        </authorList>
    </citation>
    <scope>NUCLEOTIDE SEQUENCE [LARGE SCALE GENOMIC DNA]</scope>
    <source>
        <strain evidence="2">CGMCC 4.7455</strain>
    </source>
</reference>
<dbReference type="Proteomes" id="UP001597365">
    <property type="component" value="Unassembled WGS sequence"/>
</dbReference>
<accession>A0ABW4PP67</accession>
<dbReference type="RefSeq" id="WP_380902895.1">
    <property type="nucleotide sequence ID" value="NZ_JBHUFU010000013.1"/>
</dbReference>
<organism evidence="1 2">
    <name type="scientific">Streptomyces desertarenae</name>
    <dbReference type="NCBI Taxonomy" id="2666184"/>
    <lineage>
        <taxon>Bacteria</taxon>
        <taxon>Bacillati</taxon>
        <taxon>Actinomycetota</taxon>
        <taxon>Actinomycetes</taxon>
        <taxon>Kitasatosporales</taxon>
        <taxon>Streptomycetaceae</taxon>
        <taxon>Streptomyces</taxon>
    </lineage>
</organism>
<evidence type="ECO:0000313" key="2">
    <source>
        <dbReference type="Proteomes" id="UP001597365"/>
    </source>
</evidence>
<protein>
    <submittedName>
        <fullName evidence="1">Uncharacterized protein</fullName>
    </submittedName>
</protein>